<protein>
    <submittedName>
        <fullName evidence="2">Uncharacterized protein</fullName>
    </submittedName>
</protein>
<evidence type="ECO:0000313" key="2">
    <source>
        <dbReference type="EMBL" id="KAJ7726991.1"/>
    </source>
</evidence>
<dbReference type="EMBL" id="JARJLG010000214">
    <property type="protein sequence ID" value="KAJ7727154.1"/>
    <property type="molecule type" value="Genomic_DNA"/>
</dbReference>
<dbReference type="Proteomes" id="UP001215280">
    <property type="component" value="Unassembled WGS sequence"/>
</dbReference>
<dbReference type="AlphaFoldDB" id="A0AAD7HT71"/>
<name>A0AAD7HT71_9AGAR</name>
<gene>
    <name evidence="2" type="ORF">DFH07DRAFT_1000297</name>
    <name evidence="3" type="ORF">DFH07DRAFT_782570</name>
</gene>
<evidence type="ECO:0000256" key="1">
    <source>
        <dbReference type="SAM" id="MobiDB-lite"/>
    </source>
</evidence>
<dbReference type="EMBL" id="JARJLG010000215">
    <property type="protein sequence ID" value="KAJ7726991.1"/>
    <property type="molecule type" value="Genomic_DNA"/>
</dbReference>
<evidence type="ECO:0000313" key="4">
    <source>
        <dbReference type="Proteomes" id="UP001215280"/>
    </source>
</evidence>
<keyword evidence="4" id="KW-1185">Reference proteome</keyword>
<reference evidence="2" key="1">
    <citation type="submission" date="2023-03" db="EMBL/GenBank/DDBJ databases">
        <title>Massive genome expansion in bonnet fungi (Mycena s.s.) driven by repeated elements and novel gene families across ecological guilds.</title>
        <authorList>
            <consortium name="Lawrence Berkeley National Laboratory"/>
            <person name="Harder C.B."/>
            <person name="Miyauchi S."/>
            <person name="Viragh M."/>
            <person name="Kuo A."/>
            <person name="Thoen E."/>
            <person name="Andreopoulos B."/>
            <person name="Lu D."/>
            <person name="Skrede I."/>
            <person name="Drula E."/>
            <person name="Henrissat B."/>
            <person name="Morin E."/>
            <person name="Kohler A."/>
            <person name="Barry K."/>
            <person name="LaButti K."/>
            <person name="Morin E."/>
            <person name="Salamov A."/>
            <person name="Lipzen A."/>
            <person name="Mereny Z."/>
            <person name="Hegedus B."/>
            <person name="Baldrian P."/>
            <person name="Stursova M."/>
            <person name="Weitz H."/>
            <person name="Taylor A."/>
            <person name="Grigoriev I.V."/>
            <person name="Nagy L.G."/>
            <person name="Martin F."/>
            <person name="Kauserud H."/>
        </authorList>
    </citation>
    <scope>NUCLEOTIDE SEQUENCE</scope>
    <source>
        <strain evidence="2">CBHHK188m</strain>
    </source>
</reference>
<organism evidence="2 4">
    <name type="scientific">Mycena maculata</name>
    <dbReference type="NCBI Taxonomy" id="230809"/>
    <lineage>
        <taxon>Eukaryota</taxon>
        <taxon>Fungi</taxon>
        <taxon>Dikarya</taxon>
        <taxon>Basidiomycota</taxon>
        <taxon>Agaricomycotina</taxon>
        <taxon>Agaricomycetes</taxon>
        <taxon>Agaricomycetidae</taxon>
        <taxon>Agaricales</taxon>
        <taxon>Marasmiineae</taxon>
        <taxon>Mycenaceae</taxon>
        <taxon>Mycena</taxon>
    </lineage>
</organism>
<accession>A0AAD7HT71</accession>
<comment type="caution">
    <text evidence="2">The sequence shown here is derived from an EMBL/GenBank/DDBJ whole genome shotgun (WGS) entry which is preliminary data.</text>
</comment>
<sequence>MRMGSTSLPPDVARCAEHEFVPTEQALLRGPETPSSPRAARNAAHTDVLQRHTGMAGTRTRSLGPCTSPLTPWATLTALLSEKYRDMAAFSSVPRVSPALWPRGSPSHVKVVAWRLPRAGSSPPIITAPAPSTTLLPLACMIWSHVLSGGPVNTWRSAKSSSRRNGFEIALRFSSSDSMLTSSGILMSMLVTRHAALSSSVLIDVHAEQQLALLLQLGSDHDGEDELSNRANAWMLGSTAGAAAQYRPLQALRHLAGELALEWCHYAGFTPGFAAMCNMVAISHVQDLR</sequence>
<proteinExistence type="predicted"/>
<feature type="region of interest" description="Disordered" evidence="1">
    <location>
        <begin position="23"/>
        <end position="46"/>
    </location>
</feature>
<evidence type="ECO:0000313" key="3">
    <source>
        <dbReference type="EMBL" id="KAJ7727154.1"/>
    </source>
</evidence>